<evidence type="ECO:0000313" key="3">
    <source>
        <dbReference type="EMBL" id="KAK1470551.1"/>
    </source>
</evidence>
<evidence type="ECO:0000256" key="1">
    <source>
        <dbReference type="SAM" id="MobiDB-lite"/>
    </source>
</evidence>
<keyword evidence="2" id="KW-1133">Transmembrane helix</keyword>
<dbReference type="Proteomes" id="UP001239213">
    <property type="component" value="Unassembled WGS sequence"/>
</dbReference>
<keyword evidence="2" id="KW-0812">Transmembrane</keyword>
<name>A0AAI9V7W6_9PEZI</name>
<proteinExistence type="predicted"/>
<organism evidence="3 4">
    <name type="scientific">Colletotrichum cuscutae</name>
    <dbReference type="NCBI Taxonomy" id="1209917"/>
    <lineage>
        <taxon>Eukaryota</taxon>
        <taxon>Fungi</taxon>
        <taxon>Dikarya</taxon>
        <taxon>Ascomycota</taxon>
        <taxon>Pezizomycotina</taxon>
        <taxon>Sordariomycetes</taxon>
        <taxon>Hypocreomycetidae</taxon>
        <taxon>Glomerellales</taxon>
        <taxon>Glomerellaceae</taxon>
        <taxon>Colletotrichum</taxon>
        <taxon>Colletotrichum acutatum species complex</taxon>
    </lineage>
</organism>
<gene>
    <name evidence="3" type="ORF">CCUS01_06316</name>
</gene>
<accession>A0AAI9V7W6</accession>
<dbReference type="EMBL" id="MPDP01000224">
    <property type="protein sequence ID" value="KAK1470551.1"/>
    <property type="molecule type" value="Genomic_DNA"/>
</dbReference>
<reference evidence="3" key="1">
    <citation type="submission" date="2016-11" db="EMBL/GenBank/DDBJ databases">
        <title>The genome sequence of Colletotrichum cuscutae.</title>
        <authorList>
            <person name="Baroncelli R."/>
        </authorList>
    </citation>
    <scope>NUCLEOTIDE SEQUENCE</scope>
    <source>
        <strain evidence="3">IMI 304802</strain>
    </source>
</reference>
<dbReference type="AlphaFoldDB" id="A0AAI9V7W6"/>
<comment type="caution">
    <text evidence="3">The sequence shown here is derived from an EMBL/GenBank/DDBJ whole genome shotgun (WGS) entry which is preliminary data.</text>
</comment>
<feature type="region of interest" description="Disordered" evidence="1">
    <location>
        <begin position="179"/>
        <end position="204"/>
    </location>
</feature>
<protein>
    <submittedName>
        <fullName evidence="3">Uncharacterized protein</fullName>
    </submittedName>
</protein>
<keyword evidence="4" id="KW-1185">Reference proteome</keyword>
<feature type="transmembrane region" description="Helical" evidence="2">
    <location>
        <begin position="260"/>
        <end position="282"/>
    </location>
</feature>
<evidence type="ECO:0000313" key="4">
    <source>
        <dbReference type="Proteomes" id="UP001239213"/>
    </source>
</evidence>
<feature type="compositionally biased region" description="Polar residues" evidence="1">
    <location>
        <begin position="179"/>
        <end position="189"/>
    </location>
</feature>
<sequence length="476" mass="51264">MKRDDQAKRRYNHGKAPRDSSRFVRFHAKLAYYSRKPGRWGGGGAFFLGWDQSIFLAVWMRWPLRNGPCGATKGDLCFYVKILPLVPSFRGPFLDLRQRDCGFGGSGSGGGGGGGGGGFLGGGGGGGLGGGYFFWKKEPPREKTGSTLGPGGGGGGGWGFWCFWRRGKGKNWSVANSMDKTGRSGNNHGPTRAMPGSGPGPEPSVNSLGACISPNSGRKDDAGILLGRPTAAPTIKTQGSKSKRRSAFLKSRLGSTEKGFGLYFMATTVGDIFLLLLSTSYLSLQHTAARLLENEGALRRMFCTTPRPIDTANGLYSQSSIVILMCLIREAKGKRKPPESPGDVLPPGDIPPAGDIPGSKFKRINTRSNQLIYHLGFVTWIPVTLRAITIARKALLPFVKQLFGSCMPQSKLENKITSSHDVLPLHQPSYCQKTSVEVFFTNLSLIHIFPPFSCSDPSIAIVMAIGSILNRISNSR</sequence>
<evidence type="ECO:0000256" key="2">
    <source>
        <dbReference type="SAM" id="Phobius"/>
    </source>
</evidence>
<keyword evidence="2" id="KW-0472">Membrane</keyword>